<name>A0A371H8B2_MUCPR</name>
<sequence>MDHARPSIAAQAPLWEGCNNHSELSISLAALSLKSDYNMSEGCFNRMVQLMGEAMPEGNRMVKNLYHARKSVQNLGLGCLKIDCCPKGCMLYYNENSNKTITKCLICNTNRYKSITKRGVQKNISVKKMWYFPLIPRLKRLYSSIATASHMRWHSDNERDPTFLCHPSDAEAWKHFDRLHPEFSKDPRNVRLGLCADGFNPFGQYGKSYSCWPVILTSYNLPPRMCMKREFMFLTVLIPGPSNPKHKIDVYLQPLIDELCMLWNDGILTYDVSLRQNFMMKAALMWTINDFPAYGMLSGWTTVGRLGCPICMERTKVFTLKHNHKVSYFDCHHQFLPLDHPYRRNKNSFKKRCVETSHPPPRLSSPDMWKRVAHLPFLYDLQEEEQEIPGYGVQHN</sequence>
<comment type="caution">
    <text evidence="1">The sequence shown here is derived from an EMBL/GenBank/DDBJ whole genome shotgun (WGS) entry which is preliminary data.</text>
</comment>
<protein>
    <recommendedName>
        <fullName evidence="3">Transposase-associated domain-containing protein</fullName>
    </recommendedName>
</protein>
<dbReference type="Pfam" id="PF02992">
    <property type="entry name" value="Transposase_21"/>
    <property type="match status" value="1"/>
</dbReference>
<keyword evidence="2" id="KW-1185">Reference proteome</keyword>
<accession>A0A371H8B2</accession>
<gene>
    <name evidence="1" type="ORF">CR513_17969</name>
</gene>
<evidence type="ECO:0000313" key="1">
    <source>
        <dbReference type="EMBL" id="RDX99034.1"/>
    </source>
</evidence>
<organism evidence="1 2">
    <name type="scientific">Mucuna pruriens</name>
    <name type="common">Velvet bean</name>
    <name type="synonym">Dolichos pruriens</name>
    <dbReference type="NCBI Taxonomy" id="157652"/>
    <lineage>
        <taxon>Eukaryota</taxon>
        <taxon>Viridiplantae</taxon>
        <taxon>Streptophyta</taxon>
        <taxon>Embryophyta</taxon>
        <taxon>Tracheophyta</taxon>
        <taxon>Spermatophyta</taxon>
        <taxon>Magnoliopsida</taxon>
        <taxon>eudicotyledons</taxon>
        <taxon>Gunneridae</taxon>
        <taxon>Pentapetalae</taxon>
        <taxon>rosids</taxon>
        <taxon>fabids</taxon>
        <taxon>Fabales</taxon>
        <taxon>Fabaceae</taxon>
        <taxon>Papilionoideae</taxon>
        <taxon>50 kb inversion clade</taxon>
        <taxon>NPAAA clade</taxon>
        <taxon>indigoferoid/millettioid clade</taxon>
        <taxon>Phaseoleae</taxon>
        <taxon>Mucuna</taxon>
    </lineage>
</organism>
<dbReference type="PANTHER" id="PTHR10775">
    <property type="entry name" value="OS08G0208400 PROTEIN"/>
    <property type="match status" value="1"/>
</dbReference>
<dbReference type="Proteomes" id="UP000257109">
    <property type="component" value="Unassembled WGS sequence"/>
</dbReference>
<dbReference type="AlphaFoldDB" id="A0A371H8B2"/>
<dbReference type="OrthoDB" id="1917820at2759"/>
<feature type="non-terminal residue" evidence="1">
    <location>
        <position position="1"/>
    </location>
</feature>
<evidence type="ECO:0000313" key="2">
    <source>
        <dbReference type="Proteomes" id="UP000257109"/>
    </source>
</evidence>
<proteinExistence type="predicted"/>
<dbReference type="STRING" id="157652.A0A371H8B2"/>
<dbReference type="PANTHER" id="PTHR10775:SF182">
    <property type="entry name" value="TRANSPOSON, EN_SPM-LIKE, TRANSPOSASE-ASSOCIATED DOMAIN PROTEIN-RELATED"/>
    <property type="match status" value="1"/>
</dbReference>
<dbReference type="EMBL" id="QJKJ01003320">
    <property type="protein sequence ID" value="RDX99034.1"/>
    <property type="molecule type" value="Genomic_DNA"/>
</dbReference>
<dbReference type="InterPro" id="IPR004242">
    <property type="entry name" value="Transposase_21"/>
</dbReference>
<reference evidence="1" key="1">
    <citation type="submission" date="2018-05" db="EMBL/GenBank/DDBJ databases">
        <title>Draft genome of Mucuna pruriens seed.</title>
        <authorList>
            <person name="Nnadi N.E."/>
            <person name="Vos R."/>
            <person name="Hasami M.H."/>
            <person name="Devisetty U.K."/>
            <person name="Aguiy J.C."/>
        </authorList>
    </citation>
    <scope>NUCLEOTIDE SEQUENCE [LARGE SCALE GENOMIC DNA]</scope>
    <source>
        <strain evidence="1">JCA_2017</strain>
    </source>
</reference>
<evidence type="ECO:0008006" key="3">
    <source>
        <dbReference type="Google" id="ProtNLM"/>
    </source>
</evidence>